<feature type="transmembrane region" description="Helical" evidence="6">
    <location>
        <begin position="357"/>
        <end position="377"/>
    </location>
</feature>
<evidence type="ECO:0000259" key="7">
    <source>
        <dbReference type="PROSITE" id="PS50850"/>
    </source>
</evidence>
<feature type="transmembrane region" description="Helical" evidence="6">
    <location>
        <begin position="389"/>
        <end position="411"/>
    </location>
</feature>
<dbReference type="FunFam" id="1.20.1250.20:FF:000013">
    <property type="entry name" value="MFS general substrate transporter"/>
    <property type="match status" value="1"/>
</dbReference>
<organism evidence="8 9">
    <name type="scientific">Saxophila tyrrhenica</name>
    <dbReference type="NCBI Taxonomy" id="1690608"/>
    <lineage>
        <taxon>Eukaryota</taxon>
        <taxon>Fungi</taxon>
        <taxon>Dikarya</taxon>
        <taxon>Ascomycota</taxon>
        <taxon>Pezizomycotina</taxon>
        <taxon>Dothideomycetes</taxon>
        <taxon>Dothideomycetidae</taxon>
        <taxon>Mycosphaerellales</taxon>
        <taxon>Extremaceae</taxon>
        <taxon>Saxophila</taxon>
    </lineage>
</organism>
<feature type="transmembrane region" description="Helical" evidence="6">
    <location>
        <begin position="217"/>
        <end position="240"/>
    </location>
</feature>
<dbReference type="InterPro" id="IPR020846">
    <property type="entry name" value="MFS_dom"/>
</dbReference>
<feature type="transmembrane region" description="Helical" evidence="6">
    <location>
        <begin position="53"/>
        <end position="70"/>
    </location>
</feature>
<dbReference type="AlphaFoldDB" id="A0AAV9P628"/>
<protein>
    <recommendedName>
        <fullName evidence="7">Major facilitator superfamily (MFS) profile domain-containing protein</fullName>
    </recommendedName>
</protein>
<evidence type="ECO:0000256" key="4">
    <source>
        <dbReference type="ARBA" id="ARBA00022989"/>
    </source>
</evidence>
<dbReference type="PANTHER" id="PTHR43791">
    <property type="entry name" value="PERMEASE-RELATED"/>
    <property type="match status" value="1"/>
</dbReference>
<name>A0AAV9P628_9PEZI</name>
<dbReference type="InterPro" id="IPR036259">
    <property type="entry name" value="MFS_trans_sf"/>
</dbReference>
<dbReference type="RefSeq" id="XP_064657924.1">
    <property type="nucleotide sequence ID" value="XM_064804123.1"/>
</dbReference>
<keyword evidence="5 6" id="KW-0472">Membrane</keyword>
<feature type="transmembrane region" description="Helical" evidence="6">
    <location>
        <begin position="423"/>
        <end position="442"/>
    </location>
</feature>
<feature type="transmembrane region" description="Helical" evidence="6">
    <location>
        <begin position="124"/>
        <end position="142"/>
    </location>
</feature>
<gene>
    <name evidence="8" type="ORF">LTR77_006883</name>
</gene>
<dbReference type="InterPro" id="IPR011701">
    <property type="entry name" value="MFS"/>
</dbReference>
<dbReference type="SUPFAM" id="SSF103473">
    <property type="entry name" value="MFS general substrate transporter"/>
    <property type="match status" value="1"/>
</dbReference>
<comment type="subcellular location">
    <subcellularLocation>
        <location evidence="1">Membrane</location>
        <topology evidence="1">Multi-pass membrane protein</topology>
    </subcellularLocation>
</comment>
<dbReference type="FunFam" id="1.20.1250.20:FF:000034">
    <property type="entry name" value="MFS general substrate transporter"/>
    <property type="match status" value="1"/>
</dbReference>
<evidence type="ECO:0000313" key="8">
    <source>
        <dbReference type="EMBL" id="KAK5168314.1"/>
    </source>
</evidence>
<feature type="transmembrane region" description="Helical" evidence="6">
    <location>
        <begin position="154"/>
        <end position="174"/>
    </location>
</feature>
<dbReference type="Gene3D" id="1.20.1250.20">
    <property type="entry name" value="MFS general substrate transporter like domains"/>
    <property type="match status" value="2"/>
</dbReference>
<evidence type="ECO:0000256" key="1">
    <source>
        <dbReference type="ARBA" id="ARBA00004141"/>
    </source>
</evidence>
<dbReference type="EMBL" id="JAVRRT010000010">
    <property type="protein sequence ID" value="KAK5168314.1"/>
    <property type="molecule type" value="Genomic_DNA"/>
</dbReference>
<comment type="caution">
    <text evidence="8">The sequence shown here is derived from an EMBL/GenBank/DDBJ whole genome shotgun (WGS) entry which is preliminary data.</text>
</comment>
<sequence>MDPRRSEEDIAEVKGKALHFETTTTAPLGISQEDADFLANFPDDHRKAILRKLDWRLVPFLALLYLVAYIDRANIGNAKIEGMTEDLNMEDTDYNVAVSIFFIPYILFEIPANTILARFKRPSYFIGALTVSWGIVMTLTGVVQNYGGLLATRFMLGVCEAGFFPGAIFIVGRWYLPSETQFRISLFYTSSAMAGAFSGLLAYAIAKMDGIAGVAGWRWIFILEGIASVVCGVACVFLLVDSPAHSTRWLTDEEIKFLELRQIVQHGNSMAARDAEKKRKWQILRSVLLDWKIYTMGLVFWGNTAPNYGLKFSMPQLITDMGFESADAQLLTIPPYTVGAISAMVSGMYSDRLTWRMPFICVPLVVVIIAYAVLFSQAADLANNIPQCYFALCLACAGLYPVTPGVSAWNINNLSGPTARAQGVGYMNAIGAVGGIIGSYMYLDRESPQYPTGYGLSFGFAALGIVSALFMEFIFKKKNRERDQMSEAEIYEKYTEEQLGKMGHRSPFFRFTL</sequence>
<evidence type="ECO:0000256" key="2">
    <source>
        <dbReference type="ARBA" id="ARBA00022448"/>
    </source>
</evidence>
<dbReference type="GO" id="GO:0016020">
    <property type="term" value="C:membrane"/>
    <property type="evidence" value="ECO:0007669"/>
    <property type="project" value="UniProtKB-SubCell"/>
</dbReference>
<feature type="transmembrane region" description="Helical" evidence="6">
    <location>
        <begin position="454"/>
        <end position="475"/>
    </location>
</feature>
<dbReference type="Proteomes" id="UP001337655">
    <property type="component" value="Unassembled WGS sequence"/>
</dbReference>
<keyword evidence="2" id="KW-0813">Transport</keyword>
<evidence type="ECO:0000256" key="3">
    <source>
        <dbReference type="ARBA" id="ARBA00022692"/>
    </source>
</evidence>
<accession>A0AAV9P628</accession>
<evidence type="ECO:0000256" key="5">
    <source>
        <dbReference type="ARBA" id="ARBA00023136"/>
    </source>
</evidence>
<feature type="transmembrane region" description="Helical" evidence="6">
    <location>
        <begin position="186"/>
        <end position="205"/>
    </location>
</feature>
<dbReference type="Pfam" id="PF07690">
    <property type="entry name" value="MFS_1"/>
    <property type="match status" value="1"/>
</dbReference>
<dbReference type="PROSITE" id="PS50850">
    <property type="entry name" value="MFS"/>
    <property type="match status" value="1"/>
</dbReference>
<evidence type="ECO:0000256" key="6">
    <source>
        <dbReference type="SAM" id="Phobius"/>
    </source>
</evidence>
<feature type="domain" description="Major facilitator superfamily (MFS) profile" evidence="7">
    <location>
        <begin position="57"/>
        <end position="479"/>
    </location>
</feature>
<dbReference type="GeneID" id="89928222"/>
<dbReference type="PANTHER" id="PTHR43791:SF54">
    <property type="entry name" value="MAJOR FACILITATOR SUPERFAMILY (MFS) PROFILE DOMAIN-CONTAINING PROTEIN-RELATED"/>
    <property type="match status" value="1"/>
</dbReference>
<keyword evidence="3 6" id="KW-0812">Transmembrane</keyword>
<evidence type="ECO:0000313" key="9">
    <source>
        <dbReference type="Proteomes" id="UP001337655"/>
    </source>
</evidence>
<keyword evidence="4 6" id="KW-1133">Transmembrane helix</keyword>
<proteinExistence type="predicted"/>
<reference evidence="8 9" key="1">
    <citation type="submission" date="2023-08" db="EMBL/GenBank/DDBJ databases">
        <title>Black Yeasts Isolated from many extreme environments.</title>
        <authorList>
            <person name="Coleine C."/>
            <person name="Stajich J.E."/>
            <person name="Selbmann L."/>
        </authorList>
    </citation>
    <scope>NUCLEOTIDE SEQUENCE [LARGE SCALE GENOMIC DNA]</scope>
    <source>
        <strain evidence="8 9">CCFEE 5935</strain>
    </source>
</reference>
<keyword evidence="9" id="KW-1185">Reference proteome</keyword>
<dbReference type="GO" id="GO:0022857">
    <property type="term" value="F:transmembrane transporter activity"/>
    <property type="evidence" value="ECO:0007669"/>
    <property type="project" value="InterPro"/>
</dbReference>
<feature type="transmembrane region" description="Helical" evidence="6">
    <location>
        <begin position="94"/>
        <end position="112"/>
    </location>
</feature>